<comment type="caution">
    <text evidence="1">The sequence shown here is derived from an EMBL/GenBank/DDBJ whole genome shotgun (WGS) entry which is preliminary data.</text>
</comment>
<reference evidence="1 2" key="1">
    <citation type="submission" date="2016-10" db="EMBL/GenBank/DDBJ databases">
        <title>Rodentibacter gen. nov. and new species.</title>
        <authorList>
            <person name="Christensen H."/>
        </authorList>
    </citation>
    <scope>NUCLEOTIDE SEQUENCE [LARGE SCALE GENOMIC DNA]</scope>
    <source>
        <strain evidence="1 2">Ppn418</strain>
    </source>
</reference>
<name>A0A1V3IDJ5_9PAST</name>
<dbReference type="EMBL" id="MLHG01000058">
    <property type="protein sequence ID" value="OOF38582.1"/>
    <property type="molecule type" value="Genomic_DNA"/>
</dbReference>
<dbReference type="Proteomes" id="UP000189426">
    <property type="component" value="Unassembled WGS sequence"/>
</dbReference>
<dbReference type="InterPro" id="IPR016888">
    <property type="entry name" value="UCP028498"/>
</dbReference>
<gene>
    <name evidence="1" type="ORF">BKK47_08820</name>
</gene>
<dbReference type="AlphaFoldDB" id="A0A1V3IDJ5"/>
<dbReference type="PIRSF" id="PIRSF028498">
    <property type="entry name" value="UCP028498"/>
    <property type="match status" value="1"/>
</dbReference>
<keyword evidence="2" id="KW-1185">Reference proteome</keyword>
<dbReference type="STRING" id="1908257.BKK47_08820"/>
<sequence length="123" mass="14043">MMWNKELLIQIDVADDLKIAPFRPDGQTTGTPTWIWAVIVEGRLFVRAYSGVHSSWYQAAIRQQAGKIYAIKNAFDVTFNPINDSQLNDKIDQAYRKKYASSRYMSHMIGSNCRAATVEILLK</sequence>
<dbReference type="Pfam" id="PF10012">
    <property type="entry name" value="DUF2255"/>
    <property type="match status" value="1"/>
</dbReference>
<accession>A0A1V3IDJ5</accession>
<evidence type="ECO:0000313" key="1">
    <source>
        <dbReference type="EMBL" id="OOF38582.1"/>
    </source>
</evidence>
<protein>
    <recommendedName>
        <fullName evidence="3">DUF2255 domain-containing protein</fullName>
    </recommendedName>
</protein>
<evidence type="ECO:0008006" key="3">
    <source>
        <dbReference type="Google" id="ProtNLM"/>
    </source>
</evidence>
<organism evidence="1 2">
    <name type="scientific">Rodentibacter mrazii</name>
    <dbReference type="NCBI Taxonomy" id="1908257"/>
    <lineage>
        <taxon>Bacteria</taxon>
        <taxon>Pseudomonadati</taxon>
        <taxon>Pseudomonadota</taxon>
        <taxon>Gammaproteobacteria</taxon>
        <taxon>Pasteurellales</taxon>
        <taxon>Pasteurellaceae</taxon>
        <taxon>Rodentibacter</taxon>
    </lineage>
</organism>
<evidence type="ECO:0000313" key="2">
    <source>
        <dbReference type="Proteomes" id="UP000189426"/>
    </source>
</evidence>
<proteinExistence type="predicted"/>